<evidence type="ECO:0000313" key="3">
    <source>
        <dbReference type="EMBL" id="KAK6331648.1"/>
    </source>
</evidence>
<dbReference type="AlphaFoldDB" id="A0AAN8MQ73"/>
<evidence type="ECO:0000256" key="2">
    <source>
        <dbReference type="SAM" id="Phobius"/>
    </source>
</evidence>
<feature type="region of interest" description="Disordered" evidence="1">
    <location>
        <begin position="658"/>
        <end position="690"/>
    </location>
</feature>
<name>A0AAN8MQ73_9PEZI</name>
<proteinExistence type="predicted"/>
<feature type="region of interest" description="Disordered" evidence="1">
    <location>
        <begin position="708"/>
        <end position="736"/>
    </location>
</feature>
<feature type="compositionally biased region" description="Polar residues" evidence="1">
    <location>
        <begin position="718"/>
        <end position="728"/>
    </location>
</feature>
<evidence type="ECO:0000313" key="4">
    <source>
        <dbReference type="Proteomes" id="UP001313282"/>
    </source>
</evidence>
<dbReference type="EMBL" id="JAVHNR010000010">
    <property type="protein sequence ID" value="KAK6331648.1"/>
    <property type="molecule type" value="Genomic_DNA"/>
</dbReference>
<keyword evidence="2" id="KW-1133">Transmembrane helix</keyword>
<dbReference type="Proteomes" id="UP001313282">
    <property type="component" value="Unassembled WGS sequence"/>
</dbReference>
<keyword evidence="2" id="KW-0812">Transmembrane</keyword>
<reference evidence="3 4" key="1">
    <citation type="submission" date="2019-10" db="EMBL/GenBank/DDBJ databases">
        <authorList>
            <person name="Palmer J.M."/>
        </authorList>
    </citation>
    <scope>NUCLEOTIDE SEQUENCE [LARGE SCALE GENOMIC DNA]</scope>
    <source>
        <strain evidence="3 4">TWF718</strain>
    </source>
</reference>
<organism evidence="3 4">
    <name type="scientific">Orbilia javanica</name>
    <dbReference type="NCBI Taxonomy" id="47235"/>
    <lineage>
        <taxon>Eukaryota</taxon>
        <taxon>Fungi</taxon>
        <taxon>Dikarya</taxon>
        <taxon>Ascomycota</taxon>
        <taxon>Pezizomycotina</taxon>
        <taxon>Orbiliomycetes</taxon>
        <taxon>Orbiliales</taxon>
        <taxon>Orbiliaceae</taxon>
        <taxon>Orbilia</taxon>
    </lineage>
</organism>
<gene>
    <name evidence="3" type="ORF">TWF718_002197</name>
</gene>
<keyword evidence="2" id="KW-0472">Membrane</keyword>
<accession>A0AAN8MQ73</accession>
<keyword evidence="4" id="KW-1185">Reference proteome</keyword>
<feature type="transmembrane region" description="Helical" evidence="2">
    <location>
        <begin position="29"/>
        <end position="50"/>
    </location>
</feature>
<evidence type="ECO:0000256" key="1">
    <source>
        <dbReference type="SAM" id="MobiDB-lite"/>
    </source>
</evidence>
<comment type="caution">
    <text evidence="3">The sequence shown here is derived from an EMBL/GenBank/DDBJ whole genome shotgun (WGS) entry which is preliminary data.</text>
</comment>
<protein>
    <submittedName>
        <fullName evidence="3">Uncharacterized protein</fullName>
    </submittedName>
</protein>
<sequence>MAPTPQTKAPTDEGANLVFSESNETETKVALVALVFAAIAFIAAFLQALLQYLTSNQRDKCLVGAIGAWSVHTKTRWDIWKWRIVVQYPKLRLDPRVIVGSGAKSSGNIARWARNNLEESGYGICTASGHESVHGKLGRLFWLLEDRGSIIRQGSAPLTFWGLTTVQKLSWLWFCITKRSSGSMPFARAGWCNLLTALAVMPHENLVSHYENADVIPSSVDVPVQKVEFFYLCIICYLVNIKDVRVNLIEGTINAQNKYIKLNTQEIPGLGKFVTVDGDFEGLKETLAIADPGQLVDVCNVAKGGLLGYKFDPTIEYFDESTFLFGLAREWGQQDWRGHIKAWKQYLDSFAPTNSERAKLMDKVSLVSQASRYSKHKEQDPTAEWSDTWLTLINSCNPTVIKYLAIMPVSGIWTATPQKLFFDSYRPHLDEQRKRWFAKSLDPKNGDEKYMPRVKENGLIEAALISGAILFLRETADFCITGNRLRVLPENYTWAWLPNRPVIQQWRSDISHQTLNIDNHNLYLPEVVIRLINGSIPSVREADDYIKLSSGTRNQIYTIESAVLLSLFLVDCRLQAIWSLLEEAGGRFSTLQSGIGDFEFPGDQSQIDMIEKACGIDALTCDFMALWFELGNRVDLVGDSTSLLERLSQVLDQWENDDSPCIPRIQEPTKVSTEGSQGGPEASPAKDEGIARRATATEKPLAQLASEVNEKAKPAPQSIATELGTPSSDAEGEPLPIAKTIDVADTLRSRFGPYKDVEKLKSRKDLVLWARGNDKNGNKRLDLISKMLPLFQLRIFLMDFSYRCHSDSSDAYLAEGETTIALRLI</sequence>